<protein>
    <submittedName>
        <fullName evidence="1">Uncharacterized protein</fullName>
    </submittedName>
</protein>
<evidence type="ECO:0000313" key="1">
    <source>
        <dbReference type="EMBL" id="SVD53843.1"/>
    </source>
</evidence>
<accession>A0A382W520</accession>
<proteinExistence type="predicted"/>
<reference evidence="1" key="1">
    <citation type="submission" date="2018-05" db="EMBL/GenBank/DDBJ databases">
        <authorList>
            <person name="Lanie J.A."/>
            <person name="Ng W.-L."/>
            <person name="Kazmierczak K.M."/>
            <person name="Andrzejewski T.M."/>
            <person name="Davidsen T.M."/>
            <person name="Wayne K.J."/>
            <person name="Tettelin H."/>
            <person name="Glass J.I."/>
            <person name="Rusch D."/>
            <person name="Podicherti R."/>
            <person name="Tsui H.-C.T."/>
            <person name="Winkler M.E."/>
        </authorList>
    </citation>
    <scope>NUCLEOTIDE SEQUENCE</scope>
</reference>
<dbReference type="EMBL" id="UINC01157062">
    <property type="protein sequence ID" value="SVD53843.1"/>
    <property type="molecule type" value="Genomic_DNA"/>
</dbReference>
<dbReference type="AlphaFoldDB" id="A0A382W520"/>
<sequence>MSHTNAGGKFNSVNPVNLTRGLILLGICA</sequence>
<organism evidence="1">
    <name type="scientific">marine metagenome</name>
    <dbReference type="NCBI Taxonomy" id="408172"/>
    <lineage>
        <taxon>unclassified sequences</taxon>
        <taxon>metagenomes</taxon>
        <taxon>ecological metagenomes</taxon>
    </lineage>
</organism>
<name>A0A382W520_9ZZZZ</name>
<gene>
    <name evidence="1" type="ORF">METZ01_LOCUS406697</name>
</gene>